<proteinExistence type="inferred from homology"/>
<evidence type="ECO:0000256" key="11">
    <source>
        <dbReference type="SAM" id="Phobius"/>
    </source>
</evidence>
<evidence type="ECO:0000256" key="5">
    <source>
        <dbReference type="ARBA" id="ARBA00022692"/>
    </source>
</evidence>
<dbReference type="CDD" id="cd11386">
    <property type="entry name" value="MCP_signal"/>
    <property type="match status" value="1"/>
</dbReference>
<comment type="similarity">
    <text evidence="9">Belongs to the methyl-accepting chemotaxis (MCP) protein family.</text>
</comment>
<dbReference type="SUPFAM" id="SSF58104">
    <property type="entry name" value="Methyl-accepting chemotaxis protein (MCP) signaling domain"/>
    <property type="match status" value="1"/>
</dbReference>
<dbReference type="GO" id="GO:0007165">
    <property type="term" value="P:signal transduction"/>
    <property type="evidence" value="ECO:0007669"/>
    <property type="project" value="UniProtKB-KW"/>
</dbReference>
<dbReference type="Pfam" id="PF00015">
    <property type="entry name" value="MCPsignal"/>
    <property type="match status" value="1"/>
</dbReference>
<evidence type="ECO:0000256" key="2">
    <source>
        <dbReference type="ARBA" id="ARBA00022475"/>
    </source>
</evidence>
<evidence type="ECO:0000313" key="15">
    <source>
        <dbReference type="Proteomes" id="UP000296468"/>
    </source>
</evidence>
<dbReference type="GO" id="GO:0006935">
    <property type="term" value="P:chemotaxis"/>
    <property type="evidence" value="ECO:0007669"/>
    <property type="project" value="UniProtKB-KW"/>
</dbReference>
<dbReference type="Pfam" id="PF00672">
    <property type="entry name" value="HAMP"/>
    <property type="match status" value="1"/>
</dbReference>
<dbReference type="PROSITE" id="PS50111">
    <property type="entry name" value="CHEMOTAXIS_TRANSDUC_2"/>
    <property type="match status" value="1"/>
</dbReference>
<evidence type="ECO:0000256" key="1">
    <source>
        <dbReference type="ARBA" id="ARBA00004651"/>
    </source>
</evidence>
<name>A0A4P7PFF1_9PSED</name>
<dbReference type="InterPro" id="IPR004089">
    <property type="entry name" value="MCPsignal_dom"/>
</dbReference>
<dbReference type="FunFam" id="1.10.287.950:FF:000001">
    <property type="entry name" value="Methyl-accepting chemotaxis sensory transducer"/>
    <property type="match status" value="1"/>
</dbReference>
<keyword evidence="8 10" id="KW-0807">Transducer</keyword>
<dbReference type="AlphaFoldDB" id="A0A4P7PFF1"/>
<dbReference type="PANTHER" id="PTHR32089">
    <property type="entry name" value="METHYL-ACCEPTING CHEMOTAXIS PROTEIN MCPB"/>
    <property type="match status" value="1"/>
</dbReference>
<dbReference type="OrthoDB" id="2489132at2"/>
<protein>
    <submittedName>
        <fullName evidence="14">Methyl-accepting chemotaxis protein</fullName>
    </submittedName>
</protein>
<dbReference type="Gene3D" id="1.10.287.950">
    <property type="entry name" value="Methyl-accepting chemotaxis protein"/>
    <property type="match status" value="1"/>
</dbReference>
<dbReference type="CDD" id="cd06225">
    <property type="entry name" value="HAMP"/>
    <property type="match status" value="1"/>
</dbReference>
<dbReference type="EMBL" id="CP035088">
    <property type="protein sequence ID" value="QBZ89205.1"/>
    <property type="molecule type" value="Genomic_DNA"/>
</dbReference>
<dbReference type="GO" id="GO:0005886">
    <property type="term" value="C:plasma membrane"/>
    <property type="evidence" value="ECO:0007669"/>
    <property type="project" value="UniProtKB-SubCell"/>
</dbReference>
<dbReference type="SMART" id="SM00283">
    <property type="entry name" value="MA"/>
    <property type="match status" value="1"/>
</dbReference>
<evidence type="ECO:0000256" key="7">
    <source>
        <dbReference type="ARBA" id="ARBA00023136"/>
    </source>
</evidence>
<keyword evidence="2" id="KW-1003">Cell membrane</keyword>
<evidence type="ECO:0000313" key="14">
    <source>
        <dbReference type="EMBL" id="QBZ89205.1"/>
    </source>
</evidence>
<feature type="domain" description="Methyl-accepting transducer" evidence="12">
    <location>
        <begin position="434"/>
        <end position="670"/>
    </location>
</feature>
<dbReference type="SMART" id="SM00304">
    <property type="entry name" value="HAMP"/>
    <property type="match status" value="1"/>
</dbReference>
<evidence type="ECO:0000259" key="13">
    <source>
        <dbReference type="PROSITE" id="PS50885"/>
    </source>
</evidence>
<dbReference type="PANTHER" id="PTHR32089:SF120">
    <property type="entry name" value="METHYL-ACCEPTING CHEMOTAXIS PROTEIN TLPQ"/>
    <property type="match status" value="1"/>
</dbReference>
<organism evidence="14 15">
    <name type="scientific">Pseudomonas viciae</name>
    <dbReference type="NCBI Taxonomy" id="2505979"/>
    <lineage>
        <taxon>Bacteria</taxon>
        <taxon>Pseudomonadati</taxon>
        <taxon>Pseudomonadota</taxon>
        <taxon>Gammaproteobacteria</taxon>
        <taxon>Pseudomonadales</taxon>
        <taxon>Pseudomonadaceae</taxon>
        <taxon>Pseudomonas</taxon>
    </lineage>
</organism>
<dbReference type="PROSITE" id="PS50885">
    <property type="entry name" value="HAMP"/>
    <property type="match status" value="1"/>
</dbReference>
<keyword evidence="6 11" id="KW-1133">Transmembrane helix</keyword>
<evidence type="ECO:0000256" key="10">
    <source>
        <dbReference type="PROSITE-ProRule" id="PRU00284"/>
    </source>
</evidence>
<evidence type="ECO:0000256" key="8">
    <source>
        <dbReference type="ARBA" id="ARBA00023224"/>
    </source>
</evidence>
<sequence>MSIFSFSIKLRITLLAGICMLGVAAILIGFSIYRIDAISTLSNESSSLTIKEGALQYMTKLGEQQAQVVSQRFVTSRVFGDTVMHQVIFLREQAKRLSSDSKTLRSDLFKLMQLQVAANRDVLGLGVGFEPNALDGDDARFTNQKTDGGNEKGRFASYASTLVPSYTMSEKEMADDGAPGTFWYTCAFKTKQDCVSNPYAFTNAQGITTLMSTVSVPLMSGDSVLGVLCVDLSLASLQELVESSSGALYGGNAQVSFISADGVIAARSGEPQAAGKPLVSVDPELGKQISASTKGDTPEVLERDGNVVVIMPFSPIPGAQHWSIVIQVPEVVLLASARQLKESLDKANKDAAGIQLMVGILAALSGLVLIWMLARSITQPILRVAAMFQDIASGEGDLTRRVDYERHDEIGNLTSWFNRFLDKLQPIIAQVKSSVDDTRRTADQAADIATQTNSGMQQQLLEVDQVATASQEMSVTSQEVARNAALAAQAVRNVDLATQEGVQTIDRTTDCITQLATEMHQAMQQVEALANNSEQIGSVLEVIRSVAEQTNLLALNAAIEAARAGESGRGFAVVADEVRHLAKRTQESVGQIQHVIEHLQSGTRSVVQSMQNSRSQADGSVAQVKRAVGALQKINQGIEIISEMNIQIASAAEEQSVVSEEVNRNLSSIRDVTNVLVRQSKDSASISQALNLLANHQQQLMGGFRT</sequence>
<dbReference type="Pfam" id="PF22673">
    <property type="entry name" value="MCP-like_PDC_1"/>
    <property type="match status" value="1"/>
</dbReference>
<accession>A0A4P7PFF1</accession>
<keyword evidence="7 11" id="KW-0472">Membrane</keyword>
<feature type="domain" description="HAMP" evidence="13">
    <location>
        <begin position="375"/>
        <end position="429"/>
    </location>
</feature>
<dbReference type="CDD" id="cd18774">
    <property type="entry name" value="PDC2_HK_sensor"/>
    <property type="match status" value="1"/>
</dbReference>
<gene>
    <name evidence="14" type="ORF">EPZ47_10920</name>
</gene>
<evidence type="ECO:0000256" key="9">
    <source>
        <dbReference type="ARBA" id="ARBA00029447"/>
    </source>
</evidence>
<evidence type="ECO:0000256" key="4">
    <source>
        <dbReference type="ARBA" id="ARBA00022500"/>
    </source>
</evidence>
<dbReference type="KEGG" id="pvk:EPZ47_10920"/>
<keyword evidence="3" id="KW-0488">Methylation</keyword>
<dbReference type="Proteomes" id="UP000296468">
    <property type="component" value="Chromosome"/>
</dbReference>
<keyword evidence="5 11" id="KW-0812">Transmembrane</keyword>
<comment type="subcellular location">
    <subcellularLocation>
        <location evidence="1">Cell membrane</location>
        <topology evidence="1">Multi-pass membrane protein</topology>
    </subcellularLocation>
</comment>
<dbReference type="Gene3D" id="3.30.450.20">
    <property type="entry name" value="PAS domain"/>
    <property type="match status" value="2"/>
</dbReference>
<dbReference type="CDD" id="cd12913">
    <property type="entry name" value="PDC1_MCP_like"/>
    <property type="match status" value="1"/>
</dbReference>
<feature type="transmembrane region" description="Helical" evidence="11">
    <location>
        <begin position="352"/>
        <end position="374"/>
    </location>
</feature>
<evidence type="ECO:0000256" key="3">
    <source>
        <dbReference type="ARBA" id="ARBA00022481"/>
    </source>
</evidence>
<dbReference type="InterPro" id="IPR003660">
    <property type="entry name" value="HAMP_dom"/>
</dbReference>
<evidence type="ECO:0000259" key="12">
    <source>
        <dbReference type="PROSITE" id="PS50111"/>
    </source>
</evidence>
<evidence type="ECO:0000256" key="6">
    <source>
        <dbReference type="ARBA" id="ARBA00022989"/>
    </source>
</evidence>
<keyword evidence="4" id="KW-0145">Chemotaxis</keyword>
<feature type="transmembrane region" description="Helical" evidence="11">
    <location>
        <begin position="12"/>
        <end position="33"/>
    </location>
</feature>
<reference evidence="14 15" key="1">
    <citation type="journal article" date="2019" name="Front. Microbiol.">
        <title>In silico and Genetic Analyses of Cyclic Lipopeptide Synthetic Gene Clusters in Pseudomonas sp. 11K1.</title>
        <authorList>
            <person name="Zhao H."/>
            <person name="Liu Y.P."/>
            <person name="Zhang L.Q."/>
        </authorList>
    </citation>
    <scope>NUCLEOTIDE SEQUENCE [LARGE SCALE GENOMIC DNA]</scope>
    <source>
        <strain evidence="14 15">11K1</strain>
    </source>
</reference>